<feature type="transmembrane region" description="Helical" evidence="2">
    <location>
        <begin position="66"/>
        <end position="91"/>
    </location>
</feature>
<feature type="transmembrane region" description="Helical" evidence="2">
    <location>
        <begin position="133"/>
        <end position="159"/>
    </location>
</feature>
<dbReference type="KEGG" id="pphe:PP2015_1273"/>
<feature type="transmembrane region" description="Helical" evidence="2">
    <location>
        <begin position="229"/>
        <end position="252"/>
    </location>
</feature>
<evidence type="ECO:0000256" key="1">
    <source>
        <dbReference type="SAM" id="MobiDB-lite"/>
    </source>
</evidence>
<keyword evidence="2" id="KW-0812">Transmembrane</keyword>
<feature type="transmembrane region" description="Helical" evidence="2">
    <location>
        <begin position="166"/>
        <end position="185"/>
    </location>
</feature>
<dbReference type="OrthoDB" id="8605535at2"/>
<dbReference type="STRING" id="161398.PP2015_1273"/>
<feature type="transmembrane region" description="Helical" evidence="2">
    <location>
        <begin position="272"/>
        <end position="297"/>
    </location>
</feature>
<dbReference type="AlphaFoldDB" id="A0A0S2JZZ6"/>
<feature type="transmembrane region" description="Helical" evidence="2">
    <location>
        <begin position="388"/>
        <end position="410"/>
    </location>
</feature>
<keyword evidence="2" id="KW-1133">Transmembrane helix</keyword>
<organism evidence="3 4">
    <name type="scientific">Pseudoalteromonas phenolica</name>
    <dbReference type="NCBI Taxonomy" id="161398"/>
    <lineage>
        <taxon>Bacteria</taxon>
        <taxon>Pseudomonadati</taxon>
        <taxon>Pseudomonadota</taxon>
        <taxon>Gammaproteobacteria</taxon>
        <taxon>Alteromonadales</taxon>
        <taxon>Pseudoalteromonadaceae</taxon>
        <taxon>Pseudoalteromonas</taxon>
    </lineage>
</organism>
<dbReference type="InterPro" id="IPR021794">
    <property type="entry name" value="DUF3360"/>
</dbReference>
<sequence length="496" mass="53672">MTTSNLDNRGESAQQDSYQNLHRASSEFKTRDEYLEHELQIMQPKRWRPNLPFKDYRFELEDTIPAMAGTIGKIVMVGAIAATFAAPLGLGEGFILENVRYELLIVALFILLFSGFLLPTANLAGTHGPLIPLIPIVVAAGGHPMAFGLLIGAFGLLLAVSKGGSVLAGLTSRGVCGGLLLYLGFIGTTSQVKKLFAWAEGIDMSHIAFIIILSTIVLYALLEHFKKRWLAVPLSCLLGGGVAFALGAPFEFKTGPGLPNMNPMYWWGENTGWMLGLPTLESFIVVLPFAILAVAMWSPDFLGHQVFQKISYPARTEKVQMNIDDTMTSASIRQTFGSILGGANFTSSWGTYIVPAAIAKRPIPAGAILTALFCVIASIWGYPMDLAIWQPVLCVALIVGVFIPLLEAGMEMTREGKTTQSAAIVVFSSALVNPAFGWSLTMLLDNLGLIGCKERSKELSSMNRWIIPLIMFVVLTGVMALVGLLPGLPAIMPSFR</sequence>
<keyword evidence="2" id="KW-0472">Membrane</keyword>
<proteinExistence type="predicted"/>
<evidence type="ECO:0000313" key="3">
    <source>
        <dbReference type="EMBL" id="ALO41786.1"/>
    </source>
</evidence>
<dbReference type="Proteomes" id="UP000061457">
    <property type="component" value="Chromosome I"/>
</dbReference>
<dbReference type="PATRIC" id="fig|161398.10.peg.1298"/>
<keyword evidence="4" id="KW-1185">Reference proteome</keyword>
<evidence type="ECO:0000256" key="2">
    <source>
        <dbReference type="SAM" id="Phobius"/>
    </source>
</evidence>
<name>A0A0S2JZZ6_9GAMM</name>
<feature type="transmembrane region" description="Helical" evidence="2">
    <location>
        <begin position="205"/>
        <end position="222"/>
    </location>
</feature>
<feature type="region of interest" description="Disordered" evidence="1">
    <location>
        <begin position="1"/>
        <end position="20"/>
    </location>
</feature>
<feature type="transmembrane region" description="Helical" evidence="2">
    <location>
        <begin position="464"/>
        <end position="488"/>
    </location>
</feature>
<accession>A0A0S2JZZ6</accession>
<dbReference type="Pfam" id="PF11840">
    <property type="entry name" value="DUF3360"/>
    <property type="match status" value="1"/>
</dbReference>
<evidence type="ECO:0000313" key="4">
    <source>
        <dbReference type="Proteomes" id="UP000061457"/>
    </source>
</evidence>
<gene>
    <name evidence="3" type="ORF">PP2015_1273</name>
</gene>
<protein>
    <submittedName>
        <fullName evidence="3">Membrane protein</fullName>
    </submittedName>
</protein>
<feature type="transmembrane region" description="Helical" evidence="2">
    <location>
        <begin position="422"/>
        <end position="444"/>
    </location>
</feature>
<dbReference type="RefSeq" id="WP_058029492.1">
    <property type="nucleotide sequence ID" value="NZ_CP013187.1"/>
</dbReference>
<feature type="transmembrane region" description="Helical" evidence="2">
    <location>
        <begin position="363"/>
        <end position="382"/>
    </location>
</feature>
<feature type="transmembrane region" description="Helical" evidence="2">
    <location>
        <begin position="103"/>
        <end position="121"/>
    </location>
</feature>
<reference evidence="3 4" key="1">
    <citation type="submission" date="2015-11" db="EMBL/GenBank/DDBJ databases">
        <authorList>
            <person name="Zhang Y."/>
            <person name="Guo Z."/>
        </authorList>
    </citation>
    <scope>NUCLEOTIDE SEQUENCE [LARGE SCALE GENOMIC DNA]</scope>
    <source>
        <strain evidence="3 4">KCTC 12086</strain>
    </source>
</reference>
<dbReference type="EMBL" id="CP013187">
    <property type="protein sequence ID" value="ALO41786.1"/>
    <property type="molecule type" value="Genomic_DNA"/>
</dbReference>